<dbReference type="RefSeq" id="WP_145040675.1">
    <property type="nucleotide sequence ID" value="NZ_CP036347.1"/>
</dbReference>
<organism evidence="2 3">
    <name type="scientific">Gimesia chilikensis</name>
    <dbReference type="NCBI Taxonomy" id="2605989"/>
    <lineage>
        <taxon>Bacteria</taxon>
        <taxon>Pseudomonadati</taxon>
        <taxon>Planctomycetota</taxon>
        <taxon>Planctomycetia</taxon>
        <taxon>Planctomycetales</taxon>
        <taxon>Planctomycetaceae</taxon>
        <taxon>Gimesia</taxon>
    </lineage>
</organism>
<feature type="region of interest" description="Disordered" evidence="1">
    <location>
        <begin position="78"/>
        <end position="97"/>
    </location>
</feature>
<accession>A0A517WCY4</accession>
<evidence type="ECO:0000256" key="1">
    <source>
        <dbReference type="SAM" id="MobiDB-lite"/>
    </source>
</evidence>
<gene>
    <name evidence="2" type="ORF">V6x_28310</name>
</gene>
<evidence type="ECO:0000313" key="2">
    <source>
        <dbReference type="EMBL" id="QDU03119.1"/>
    </source>
</evidence>
<feature type="compositionally biased region" description="Basic and acidic residues" evidence="1">
    <location>
        <begin position="82"/>
        <end position="97"/>
    </location>
</feature>
<dbReference type="Proteomes" id="UP000320722">
    <property type="component" value="Chromosome"/>
</dbReference>
<dbReference type="EMBL" id="CP036347">
    <property type="protein sequence ID" value="QDU03119.1"/>
    <property type="molecule type" value="Genomic_DNA"/>
</dbReference>
<evidence type="ECO:0000313" key="3">
    <source>
        <dbReference type="Proteomes" id="UP000320722"/>
    </source>
</evidence>
<proteinExistence type="predicted"/>
<reference evidence="2 3" key="1">
    <citation type="submission" date="2019-02" db="EMBL/GenBank/DDBJ databases">
        <title>Deep-cultivation of Planctomycetes and their phenomic and genomic characterization uncovers novel biology.</title>
        <authorList>
            <person name="Wiegand S."/>
            <person name="Jogler M."/>
            <person name="Boedeker C."/>
            <person name="Pinto D."/>
            <person name="Vollmers J."/>
            <person name="Rivas-Marin E."/>
            <person name="Kohn T."/>
            <person name="Peeters S.H."/>
            <person name="Heuer A."/>
            <person name="Rast P."/>
            <person name="Oberbeckmann S."/>
            <person name="Bunk B."/>
            <person name="Jeske O."/>
            <person name="Meyerdierks A."/>
            <person name="Storesund J.E."/>
            <person name="Kallscheuer N."/>
            <person name="Luecker S."/>
            <person name="Lage O.M."/>
            <person name="Pohl T."/>
            <person name="Merkel B.J."/>
            <person name="Hornburger P."/>
            <person name="Mueller R.-W."/>
            <person name="Bruemmer F."/>
            <person name="Labrenz M."/>
            <person name="Spormann A.M."/>
            <person name="Op den Camp H."/>
            <person name="Overmann J."/>
            <person name="Amann R."/>
            <person name="Jetten M.S.M."/>
            <person name="Mascher T."/>
            <person name="Medema M.H."/>
            <person name="Devos D.P."/>
            <person name="Kaster A.-K."/>
            <person name="Ovreas L."/>
            <person name="Rohde M."/>
            <person name="Galperin M.Y."/>
            <person name="Jogler C."/>
        </authorList>
    </citation>
    <scope>NUCLEOTIDE SEQUENCE [LARGE SCALE GENOMIC DNA]</scope>
    <source>
        <strain evidence="2 3">V6</strain>
    </source>
</reference>
<sequence length="97" mass="11202">MPFPFFYIDGKEVQGVTEYISFFQPRKDRYFIGSAEGYYKGLLVGSGWTDSEIDAFVANEMVRLNQVIQQQNFYAGPLGKVWKPDPPDKQEHQDNSE</sequence>
<dbReference type="AlphaFoldDB" id="A0A517WCY4"/>
<protein>
    <submittedName>
        <fullName evidence="2">Uncharacterized protein</fullName>
    </submittedName>
</protein>
<name>A0A517WCY4_9PLAN</name>